<keyword evidence="8" id="KW-1185">Reference proteome</keyword>
<keyword evidence="2 5" id="KW-0489">Methyltransferase</keyword>
<feature type="domain" description="Methyltransferase" evidence="6">
    <location>
        <begin position="61"/>
        <end position="190"/>
    </location>
</feature>
<evidence type="ECO:0000256" key="3">
    <source>
        <dbReference type="ARBA" id="ARBA00022679"/>
    </source>
</evidence>
<dbReference type="InterPro" id="IPR029063">
    <property type="entry name" value="SAM-dependent_MTases_sf"/>
</dbReference>
<dbReference type="GO" id="GO:0005737">
    <property type="term" value="C:cytoplasm"/>
    <property type="evidence" value="ECO:0007669"/>
    <property type="project" value="UniProtKB-SubCell"/>
</dbReference>
<evidence type="ECO:0000313" key="8">
    <source>
        <dbReference type="Proteomes" id="UP000053825"/>
    </source>
</evidence>
<comment type="similarity">
    <text evidence="5">Belongs to the class I-like SAM-binding methyltransferase superfamily. EFM4 family.</text>
</comment>
<dbReference type="STRING" id="597456.A0A0L7QWQ5"/>
<keyword evidence="1 5" id="KW-0963">Cytoplasm</keyword>
<protein>
    <recommendedName>
        <fullName evidence="5">Protein-lysine N-methyltransferase WH47_04425</fullName>
        <ecNumber evidence="5">2.1.1.-</ecNumber>
    </recommendedName>
</protein>
<dbReference type="EMBL" id="KQ414708">
    <property type="protein sequence ID" value="KOC63030.1"/>
    <property type="molecule type" value="Genomic_DNA"/>
</dbReference>
<keyword evidence="3 5" id="KW-0808">Transferase</keyword>
<name>A0A0L7QWQ5_9HYME</name>
<dbReference type="PANTHER" id="PTHR12843">
    <property type="entry name" value="PROTEIN-LYSINE N-METHYLTRANSFERASE METTL10"/>
    <property type="match status" value="1"/>
</dbReference>
<dbReference type="OrthoDB" id="540004at2759"/>
<evidence type="ECO:0000256" key="5">
    <source>
        <dbReference type="HAMAP-Rule" id="MF_03188"/>
    </source>
</evidence>
<keyword evidence="4 5" id="KW-0949">S-adenosyl-L-methionine</keyword>
<comment type="subcellular location">
    <subcellularLocation>
        <location evidence="5">Cytoplasm</location>
    </subcellularLocation>
</comment>
<dbReference type="Gene3D" id="3.40.50.150">
    <property type="entry name" value="Vaccinia Virus protein VP39"/>
    <property type="match status" value="1"/>
</dbReference>
<dbReference type="Pfam" id="PF13847">
    <property type="entry name" value="Methyltransf_31"/>
    <property type="match status" value="1"/>
</dbReference>
<reference evidence="7 8" key="1">
    <citation type="submission" date="2015-07" db="EMBL/GenBank/DDBJ databases">
        <title>The genome of Habropoda laboriosa.</title>
        <authorList>
            <person name="Pan H."/>
            <person name="Kapheim K."/>
        </authorList>
    </citation>
    <scope>NUCLEOTIDE SEQUENCE [LARGE SCALE GENOMIC DNA]</scope>
    <source>
        <strain evidence="7">0110345459</strain>
    </source>
</reference>
<dbReference type="HAMAP" id="MF_03188">
    <property type="entry name" value="Methyltr_EFM4"/>
    <property type="match status" value="1"/>
</dbReference>
<organism evidence="7 8">
    <name type="scientific">Habropoda laboriosa</name>
    <dbReference type="NCBI Taxonomy" id="597456"/>
    <lineage>
        <taxon>Eukaryota</taxon>
        <taxon>Metazoa</taxon>
        <taxon>Ecdysozoa</taxon>
        <taxon>Arthropoda</taxon>
        <taxon>Hexapoda</taxon>
        <taxon>Insecta</taxon>
        <taxon>Pterygota</taxon>
        <taxon>Neoptera</taxon>
        <taxon>Endopterygota</taxon>
        <taxon>Hymenoptera</taxon>
        <taxon>Apocrita</taxon>
        <taxon>Aculeata</taxon>
        <taxon>Apoidea</taxon>
        <taxon>Anthophila</taxon>
        <taxon>Apidae</taxon>
        <taxon>Habropoda</taxon>
    </lineage>
</organism>
<comment type="function">
    <text evidence="5">S-adenosyl-L-methionine-dependent protein-lysine N-methyltransferase that methylates elongation factor 1-alpha.</text>
</comment>
<evidence type="ECO:0000256" key="1">
    <source>
        <dbReference type="ARBA" id="ARBA00022490"/>
    </source>
</evidence>
<dbReference type="InterPro" id="IPR026635">
    <property type="entry name" value="Efm4/METTL10"/>
</dbReference>
<dbReference type="PANTHER" id="PTHR12843:SF5">
    <property type="entry name" value="EEF1A LYSINE METHYLTRANSFERASE 2"/>
    <property type="match status" value="1"/>
</dbReference>
<proteinExistence type="inferred from homology"/>
<dbReference type="Proteomes" id="UP000053825">
    <property type="component" value="Unassembled WGS sequence"/>
</dbReference>
<gene>
    <name evidence="7" type="ORF">WH47_04425</name>
</gene>
<sequence length="195" mass="22668">MTDQNIEELDSSELGTLDYWQRVYSEELDNFKEHGDVGEIWFGIKNSLKIIQCINMQLKVNKDDKIIDIGCGNGMTLIELARNGFKKLIGIDYSQKAIELAKEILKENNISHINLKVYDILNTEDFELPMDFKLAHDKGTYDAISLHPEDSALKRQSYIKNVYKILLPSGYLVLTSCNWTKEEIEKHFQNCKFYY</sequence>
<evidence type="ECO:0000259" key="6">
    <source>
        <dbReference type="Pfam" id="PF13847"/>
    </source>
</evidence>
<evidence type="ECO:0000313" key="7">
    <source>
        <dbReference type="EMBL" id="KOC63030.1"/>
    </source>
</evidence>
<dbReference type="EC" id="2.1.1.-" evidence="5"/>
<dbReference type="InterPro" id="IPR025714">
    <property type="entry name" value="Methyltranfer_dom"/>
</dbReference>
<dbReference type="AlphaFoldDB" id="A0A0L7QWQ5"/>
<dbReference type="CDD" id="cd02440">
    <property type="entry name" value="AdoMet_MTases"/>
    <property type="match status" value="1"/>
</dbReference>
<evidence type="ECO:0000256" key="4">
    <source>
        <dbReference type="ARBA" id="ARBA00022691"/>
    </source>
</evidence>
<accession>A0A0L7QWQ5</accession>
<dbReference type="SUPFAM" id="SSF53335">
    <property type="entry name" value="S-adenosyl-L-methionine-dependent methyltransferases"/>
    <property type="match status" value="1"/>
</dbReference>
<dbReference type="GO" id="GO:0032259">
    <property type="term" value="P:methylation"/>
    <property type="evidence" value="ECO:0007669"/>
    <property type="project" value="UniProtKB-KW"/>
</dbReference>
<evidence type="ECO:0000256" key="2">
    <source>
        <dbReference type="ARBA" id="ARBA00022603"/>
    </source>
</evidence>
<dbReference type="GO" id="GO:0016279">
    <property type="term" value="F:protein-lysine N-methyltransferase activity"/>
    <property type="evidence" value="ECO:0007669"/>
    <property type="project" value="UniProtKB-UniRule"/>
</dbReference>